<dbReference type="RefSeq" id="WP_217779107.1">
    <property type="nucleotide sequence ID" value="NZ_JAHRWL010000002.1"/>
</dbReference>
<protein>
    <submittedName>
        <fullName evidence="4">Beta-hexosaminidase</fullName>
    </submittedName>
</protein>
<evidence type="ECO:0000313" key="5">
    <source>
        <dbReference type="Proteomes" id="UP001166293"/>
    </source>
</evidence>
<evidence type="ECO:0000259" key="3">
    <source>
        <dbReference type="Pfam" id="PF00933"/>
    </source>
</evidence>
<keyword evidence="2" id="KW-0326">Glycosidase</keyword>
<proteinExistence type="inferred from homology"/>
<evidence type="ECO:0000256" key="1">
    <source>
        <dbReference type="ARBA" id="ARBA00005336"/>
    </source>
</evidence>
<comment type="similarity">
    <text evidence="1">Belongs to the glycosyl hydrolase 3 family.</text>
</comment>
<dbReference type="InterPro" id="IPR001764">
    <property type="entry name" value="Glyco_hydro_3_N"/>
</dbReference>
<gene>
    <name evidence="4" type="ORF">KUH32_13260</name>
</gene>
<dbReference type="PROSITE" id="PS00775">
    <property type="entry name" value="GLYCOSYL_HYDROL_F3"/>
    <property type="match status" value="1"/>
</dbReference>
<evidence type="ECO:0000313" key="4">
    <source>
        <dbReference type="EMBL" id="MBV2360750.1"/>
    </source>
</evidence>
<reference evidence="4" key="1">
    <citation type="submission" date="2021-06" db="EMBL/GenBank/DDBJ databases">
        <title>Thalassococcus sp. CAU 1522 isolated from sea sand, Republic of Korea.</title>
        <authorList>
            <person name="Kim W."/>
        </authorList>
    </citation>
    <scope>NUCLEOTIDE SEQUENCE</scope>
    <source>
        <strain evidence="4">CAU 1522</strain>
    </source>
</reference>
<feature type="domain" description="Glycoside hydrolase family 3 N-terminal" evidence="3">
    <location>
        <begin position="32"/>
        <end position="298"/>
    </location>
</feature>
<dbReference type="Pfam" id="PF00933">
    <property type="entry name" value="Glyco_hydro_3"/>
    <property type="match status" value="1"/>
</dbReference>
<evidence type="ECO:0000256" key="2">
    <source>
        <dbReference type="ARBA" id="ARBA00023295"/>
    </source>
</evidence>
<comment type="caution">
    <text evidence="4">The sequence shown here is derived from an EMBL/GenBank/DDBJ whole genome shotgun (WGS) entry which is preliminary data.</text>
</comment>
<dbReference type="PANTHER" id="PTHR30480">
    <property type="entry name" value="BETA-HEXOSAMINIDASE-RELATED"/>
    <property type="match status" value="1"/>
</dbReference>
<dbReference type="InterPro" id="IPR050226">
    <property type="entry name" value="NagZ_Beta-hexosaminidase"/>
</dbReference>
<keyword evidence="5" id="KW-1185">Reference proteome</keyword>
<dbReference type="PANTHER" id="PTHR30480:SF13">
    <property type="entry name" value="BETA-HEXOSAMINIDASE"/>
    <property type="match status" value="1"/>
</dbReference>
<sequence>MTRRFGAAILGCAGTRLGADEKRFFARADPFGFILFARNIENVSQVANLTEELRDAVGREAPILIDQEGGRVQRYRPPLGRDWLPPLDEVARHGANAARAMRLRYRLIAHELRGMGITANCAPMLDIARPDTHAFLRNRCYADSLDRVVEIGRAVVEGLEQGGICPVVKHIPGHGRAVLDSHLSLPRIAADRATLDAADFAAFRPFAGQAMGMTAHLVFDAIDPGNPATISTAMIDLIRRDIGFGGLLMTDDISMQALSGTVSERGAAALAAGCDVVLHCNGDLAEMQALMDLVGTMSDAAQARADAVIAACPAVQPVDIDALEAEFEALGHERHG</sequence>
<dbReference type="Proteomes" id="UP001166293">
    <property type="component" value="Unassembled WGS sequence"/>
</dbReference>
<accession>A0ABS6NB41</accession>
<keyword evidence="2" id="KW-0378">Hydrolase</keyword>
<name>A0ABS6NB41_9RHOB</name>
<organism evidence="4 5">
    <name type="scientific">Thalassococcus arenae</name>
    <dbReference type="NCBI Taxonomy" id="2851652"/>
    <lineage>
        <taxon>Bacteria</taxon>
        <taxon>Pseudomonadati</taxon>
        <taxon>Pseudomonadota</taxon>
        <taxon>Alphaproteobacteria</taxon>
        <taxon>Rhodobacterales</taxon>
        <taxon>Roseobacteraceae</taxon>
        <taxon>Thalassococcus</taxon>
    </lineage>
</organism>
<dbReference type="InterPro" id="IPR019800">
    <property type="entry name" value="Glyco_hydro_3_AS"/>
</dbReference>
<dbReference type="EMBL" id="JAHRWL010000002">
    <property type="protein sequence ID" value="MBV2360750.1"/>
    <property type="molecule type" value="Genomic_DNA"/>
</dbReference>